<dbReference type="EMBL" id="CAKKNE010000006">
    <property type="protein sequence ID" value="CAH0380070.1"/>
    <property type="molecule type" value="Genomic_DNA"/>
</dbReference>
<feature type="region of interest" description="Disordered" evidence="1">
    <location>
        <begin position="399"/>
        <end position="442"/>
    </location>
</feature>
<feature type="compositionally biased region" description="Basic residues" evidence="1">
    <location>
        <begin position="16"/>
        <end position="45"/>
    </location>
</feature>
<dbReference type="InterPro" id="IPR057634">
    <property type="entry name" value="PAH_ZNF598/HEL2"/>
</dbReference>
<feature type="compositionally biased region" description="Low complexity" evidence="1">
    <location>
        <begin position="615"/>
        <end position="660"/>
    </location>
</feature>
<evidence type="ECO:0000313" key="4">
    <source>
        <dbReference type="Proteomes" id="UP000789595"/>
    </source>
</evidence>
<feature type="compositionally biased region" description="Polar residues" evidence="1">
    <location>
        <begin position="402"/>
        <end position="412"/>
    </location>
</feature>
<feature type="compositionally biased region" description="Pro residues" evidence="1">
    <location>
        <begin position="531"/>
        <end position="561"/>
    </location>
</feature>
<dbReference type="AlphaFoldDB" id="A0A8J2X555"/>
<evidence type="ECO:0000259" key="2">
    <source>
        <dbReference type="Pfam" id="PF23202"/>
    </source>
</evidence>
<feature type="compositionally biased region" description="Pro residues" evidence="1">
    <location>
        <begin position="661"/>
        <end position="670"/>
    </location>
</feature>
<organism evidence="3 4">
    <name type="scientific">Pelagomonas calceolata</name>
    <dbReference type="NCBI Taxonomy" id="35677"/>
    <lineage>
        <taxon>Eukaryota</taxon>
        <taxon>Sar</taxon>
        <taxon>Stramenopiles</taxon>
        <taxon>Ochrophyta</taxon>
        <taxon>Pelagophyceae</taxon>
        <taxon>Pelagomonadales</taxon>
        <taxon>Pelagomonadaceae</taxon>
        <taxon>Pelagomonas</taxon>
    </lineage>
</organism>
<evidence type="ECO:0000313" key="3">
    <source>
        <dbReference type="EMBL" id="CAH0380070.1"/>
    </source>
</evidence>
<evidence type="ECO:0000256" key="1">
    <source>
        <dbReference type="SAM" id="MobiDB-lite"/>
    </source>
</evidence>
<proteinExistence type="predicted"/>
<feature type="compositionally biased region" description="Acidic residues" evidence="1">
    <location>
        <begin position="258"/>
        <end position="269"/>
    </location>
</feature>
<dbReference type="Proteomes" id="UP000789595">
    <property type="component" value="Unassembled WGS sequence"/>
</dbReference>
<sequence length="670" mass="70758">MTESAPANANDSGGRGRGRGRGGRGRGRGKGGKGRGGRGRGRGKGRGGADQAADDASALPYGGDVQAAMAAQDRDAVRDLLKHQEASRPKPQKDKKKKPQPKKKKDRWWRTSTEVDPISLEPLSELDYPPFELGPHLFDGRVLAFYLVSTGTFLNPMSRDELSIDDCTALDAYLAQNNLDPARVADALRLQKALTVDTGRDDSAAQQQQRQATAVLHGLFGFARYGDSATRPGARRTGGGNLRSAYDEDDRSSGGLIDDGDIGGDESDEEEVLPEAAFPTLSSDAPRDIDQGAGWRRAASSQGGVLAASALTTEDFPTLGGGPTRQSRPQAPAYRNVVRPYAIDAHEGHVRRAPQVRDEQVALHVARPPQTYQEAYPSLSGSGGSARARVVAEQYRALALSSRPQQQPQSGLSKRERERARRRERDRERRRTEAAGLAPHQGGGSVVARIRACAGDEALAQLRERSLEFRRGELSADALYDSAKALLPSDRFLELFGGLVSVIPDGDARAVLDALLDERHPERSGAEVEAPAPPPPGLSAPPPPPARPPPAAAPAPAPPRALAPGEAHWAAPRPPPRARQRPAAASAADFPTLGSGGAVPRAGPALRGSRPPPGLAAALAKATGPAPGRRGRTGIAVASQRRRAPAQPSPALAAAAQDFSAPPPDQRGKK</sequence>
<feature type="compositionally biased region" description="Polar residues" evidence="1">
    <location>
        <begin position="1"/>
        <end position="11"/>
    </location>
</feature>
<name>A0A8J2X555_9STRA</name>
<protein>
    <recommendedName>
        <fullName evidence="2">ZNF598/HEL2 PAH domain-containing protein</fullName>
    </recommendedName>
</protein>
<keyword evidence="4" id="KW-1185">Reference proteome</keyword>
<feature type="region of interest" description="Disordered" evidence="1">
    <location>
        <begin position="1"/>
        <end position="110"/>
    </location>
</feature>
<comment type="caution">
    <text evidence="3">The sequence shown here is derived from an EMBL/GenBank/DDBJ whole genome shotgun (WGS) entry which is preliminary data.</text>
</comment>
<feature type="compositionally biased region" description="Basic and acidic residues" evidence="1">
    <location>
        <begin position="72"/>
        <end position="92"/>
    </location>
</feature>
<feature type="compositionally biased region" description="Low complexity" evidence="1">
    <location>
        <begin position="562"/>
        <end position="571"/>
    </location>
</feature>
<gene>
    <name evidence="3" type="ORF">PECAL_6P17070</name>
</gene>
<dbReference type="OrthoDB" id="3247158at2759"/>
<accession>A0A8J2X555</accession>
<reference evidence="3" key="1">
    <citation type="submission" date="2021-11" db="EMBL/GenBank/DDBJ databases">
        <authorList>
            <consortium name="Genoscope - CEA"/>
            <person name="William W."/>
        </authorList>
    </citation>
    <scope>NUCLEOTIDE SEQUENCE</scope>
</reference>
<feature type="region of interest" description="Disordered" evidence="1">
    <location>
        <begin position="521"/>
        <end position="670"/>
    </location>
</feature>
<dbReference type="Pfam" id="PF23202">
    <property type="entry name" value="PAH_ZNF598"/>
    <property type="match status" value="1"/>
</dbReference>
<feature type="compositionally biased region" description="Basic and acidic residues" evidence="1">
    <location>
        <begin position="413"/>
        <end position="433"/>
    </location>
</feature>
<feature type="compositionally biased region" description="Basic residues" evidence="1">
    <location>
        <begin position="93"/>
        <end position="107"/>
    </location>
</feature>
<feature type="domain" description="ZNF598/HEL2 PAH" evidence="2">
    <location>
        <begin position="445"/>
        <end position="510"/>
    </location>
</feature>
<feature type="region of interest" description="Disordered" evidence="1">
    <location>
        <begin position="230"/>
        <end position="269"/>
    </location>
</feature>